<keyword evidence="2" id="KW-1185">Reference proteome</keyword>
<dbReference type="SUPFAM" id="SSF56112">
    <property type="entry name" value="Protein kinase-like (PK-like)"/>
    <property type="match status" value="1"/>
</dbReference>
<evidence type="ECO:0000259" key="1">
    <source>
        <dbReference type="SMART" id="SM00587"/>
    </source>
</evidence>
<dbReference type="PANTHER" id="PTHR11012">
    <property type="entry name" value="PROTEIN KINASE-LIKE DOMAIN-CONTAINING"/>
    <property type="match status" value="1"/>
</dbReference>
<evidence type="ECO:0000313" key="3">
    <source>
        <dbReference type="RefSeq" id="XP_017777530.1"/>
    </source>
</evidence>
<dbReference type="GeneID" id="108563353"/>
<dbReference type="Gene3D" id="3.90.1200.10">
    <property type="match status" value="1"/>
</dbReference>
<organism evidence="2 3">
    <name type="scientific">Nicrophorus vespilloides</name>
    <name type="common">Boreal carrion beetle</name>
    <dbReference type="NCBI Taxonomy" id="110193"/>
    <lineage>
        <taxon>Eukaryota</taxon>
        <taxon>Metazoa</taxon>
        <taxon>Ecdysozoa</taxon>
        <taxon>Arthropoda</taxon>
        <taxon>Hexapoda</taxon>
        <taxon>Insecta</taxon>
        <taxon>Pterygota</taxon>
        <taxon>Neoptera</taxon>
        <taxon>Endopterygota</taxon>
        <taxon>Coleoptera</taxon>
        <taxon>Polyphaga</taxon>
        <taxon>Staphyliniformia</taxon>
        <taxon>Silphidae</taxon>
        <taxon>Nicrophorinae</taxon>
        <taxon>Nicrophorus</taxon>
    </lineage>
</organism>
<proteinExistence type="predicted"/>
<reference evidence="3" key="1">
    <citation type="submission" date="2025-08" db="UniProtKB">
        <authorList>
            <consortium name="RefSeq"/>
        </authorList>
    </citation>
    <scope>IDENTIFICATION</scope>
    <source>
        <tissue evidence="3">Whole Larva</tissue>
    </source>
</reference>
<dbReference type="SMART" id="SM00587">
    <property type="entry name" value="CHK"/>
    <property type="match status" value="1"/>
</dbReference>
<dbReference type="InterPro" id="IPR011009">
    <property type="entry name" value="Kinase-like_dom_sf"/>
</dbReference>
<name>A0ABM1MSI0_NICVS</name>
<evidence type="ECO:0000313" key="2">
    <source>
        <dbReference type="Proteomes" id="UP000695000"/>
    </source>
</evidence>
<protein>
    <submittedName>
        <fullName evidence="3">Uncharacterized protein LOC108563353</fullName>
    </submittedName>
</protein>
<dbReference type="InterPro" id="IPR004119">
    <property type="entry name" value="EcKL"/>
</dbReference>
<feature type="domain" description="CHK kinase-like" evidence="1">
    <location>
        <begin position="119"/>
        <end position="313"/>
    </location>
</feature>
<dbReference type="RefSeq" id="XP_017777530.1">
    <property type="nucleotide sequence ID" value="XM_017922041.1"/>
</dbReference>
<sequence>MCDLLTKDECKVILSNYLQDAALISYKVNPLSETIEGLVGEHYIVAVDFATSDDAPSNSQRFFLKVLNGNNSVIFELSQSLNAYGKEEFFYNYLQVEYQKRNIDISYAPKCYYCKPYKIVLEDLSVRQFTMRNKKLLFDVEHCKIALDTLAKFHCSSIIYEIKQSICLNDKFPGLLENKVFTSAENVASKWMRCSIDGLMQLIDHLSISETEKSRFKVEMEAAFQRACSERPTENHLSTVLHGDLWSNNFLFQYAEGKPKVAVLIDYQILKYGPPASDVVQMIRTNTRKGTRDKHFKELLDYYYSRFVGCLGSSGLEAEEIMSIGDFLAACEEVDCSVRLHALADRSVTFLSDELVGDTMGSEDSLRSFLYEDRGKCMVDSFLTHRDFREIIEEDLLDLKETLLKH</sequence>
<accession>A0ABM1MSI0</accession>
<gene>
    <name evidence="3" type="primary">LOC108563353</name>
</gene>
<dbReference type="Pfam" id="PF02958">
    <property type="entry name" value="EcKL"/>
    <property type="match status" value="1"/>
</dbReference>
<dbReference type="Proteomes" id="UP000695000">
    <property type="component" value="Unplaced"/>
</dbReference>
<dbReference type="InterPro" id="IPR015897">
    <property type="entry name" value="CHK_kinase-like"/>
</dbReference>
<dbReference type="PANTHER" id="PTHR11012:SF48">
    <property type="entry name" value="CHK KINASE-LIKE DOMAIN-CONTAINING PROTEIN-RELATED"/>
    <property type="match status" value="1"/>
</dbReference>